<dbReference type="Proteomes" id="UP000185657">
    <property type="component" value="Unassembled WGS sequence"/>
</dbReference>
<dbReference type="RefSeq" id="WP_066084566.1">
    <property type="nucleotide sequence ID" value="NZ_CP017476.1"/>
</dbReference>
<dbReference type="CDD" id="cd06558">
    <property type="entry name" value="crotonase-like"/>
    <property type="match status" value="1"/>
</dbReference>
<sequence length="272" mass="29634">MQLQPTRTPPAEGCIDTQVVGNILLIGINRPAKRNGWTPTMFRQLAEAYTRLDDEPELRIGVLHAFGEHFTAGLDMPSIQAHLERGEKVVPEGLVEPHDFGKPGYRRRTKPVVAAVKGICFTVGIELMLGADIVVAGEDCRFSQKEVQRGLMAGAGATLRMSQRAGLGNAMMLLLTGDDFDAPTAYRLNFVQKLVPNADVLKEAMAIAERIAEQAPLAVQATRLNTIKAVEEGPAAAVADFPAISQRIFASEDWAEGVRSFVEKRKAVFKGR</sequence>
<dbReference type="PANTHER" id="PTHR43802">
    <property type="entry name" value="ENOYL-COA HYDRATASE"/>
    <property type="match status" value="1"/>
</dbReference>
<dbReference type="GO" id="GO:0003824">
    <property type="term" value="F:catalytic activity"/>
    <property type="evidence" value="ECO:0007669"/>
    <property type="project" value="UniProtKB-ARBA"/>
</dbReference>
<dbReference type="InterPro" id="IPR014748">
    <property type="entry name" value="Enoyl-CoA_hydra_C"/>
</dbReference>
<protein>
    <submittedName>
        <fullName evidence="2">Enoyl-CoA hydratase</fullName>
    </submittedName>
</protein>
<organism evidence="2 5">
    <name type="scientific">Hydrogenophaga crassostreae</name>
    <dbReference type="NCBI Taxonomy" id="1763535"/>
    <lineage>
        <taxon>Bacteria</taxon>
        <taxon>Pseudomonadati</taxon>
        <taxon>Pseudomonadota</taxon>
        <taxon>Betaproteobacteria</taxon>
        <taxon>Burkholderiales</taxon>
        <taxon>Comamonadaceae</taxon>
        <taxon>Hydrogenophaga</taxon>
    </lineage>
</organism>
<dbReference type="KEGG" id="hyl:LPB072_14240"/>
<proteinExistence type="inferred from homology"/>
<dbReference type="InterPro" id="IPR029045">
    <property type="entry name" value="ClpP/crotonase-like_dom_sf"/>
</dbReference>
<dbReference type="Gene3D" id="3.90.226.10">
    <property type="entry name" value="2-enoyl-CoA Hydratase, Chain A, domain 1"/>
    <property type="match status" value="1"/>
</dbReference>
<dbReference type="PANTHER" id="PTHR43802:SF1">
    <property type="entry name" value="IP11341P-RELATED"/>
    <property type="match status" value="1"/>
</dbReference>
<dbReference type="EMBL" id="CP017476">
    <property type="protein sequence ID" value="AOW13828.1"/>
    <property type="molecule type" value="Genomic_DNA"/>
</dbReference>
<dbReference type="Pfam" id="PF00378">
    <property type="entry name" value="ECH_1"/>
    <property type="match status" value="1"/>
</dbReference>
<evidence type="ECO:0000313" key="5">
    <source>
        <dbReference type="Proteomes" id="UP000185680"/>
    </source>
</evidence>
<dbReference type="AlphaFoldDB" id="A0A170AKW1"/>
<reference evidence="2 5" key="2">
    <citation type="submission" date="2016-10" db="EMBL/GenBank/DDBJ databases">
        <title>Hydorgenophaga sp. LPB0072 isolated from gastropod.</title>
        <authorList>
            <person name="Kim E."/>
            <person name="Yi H."/>
        </authorList>
    </citation>
    <scope>NUCLEOTIDE SEQUENCE [LARGE SCALE GENOMIC DNA]</scope>
    <source>
        <strain evidence="2 5">LPB0072</strain>
    </source>
</reference>
<dbReference type="Gene3D" id="1.10.12.10">
    <property type="entry name" value="Lyase 2-enoyl-coa Hydratase, Chain A, domain 2"/>
    <property type="match status" value="1"/>
</dbReference>
<evidence type="ECO:0000313" key="4">
    <source>
        <dbReference type="Proteomes" id="UP000185657"/>
    </source>
</evidence>
<dbReference type="EMBL" id="LVWD01000001">
    <property type="protein sequence ID" value="OAD44208.1"/>
    <property type="molecule type" value="Genomic_DNA"/>
</dbReference>
<name>A0A170AKW1_9BURK</name>
<comment type="similarity">
    <text evidence="1">Belongs to the enoyl-CoA hydratase/isomerase family.</text>
</comment>
<dbReference type="Proteomes" id="UP000185680">
    <property type="component" value="Chromosome"/>
</dbReference>
<dbReference type="NCBIfam" id="NF005126">
    <property type="entry name" value="PRK06563.1"/>
    <property type="match status" value="1"/>
</dbReference>
<dbReference type="SUPFAM" id="SSF52096">
    <property type="entry name" value="ClpP/crotonase"/>
    <property type="match status" value="1"/>
</dbReference>
<dbReference type="STRING" id="1763535.LPB072_14240"/>
<accession>A0A170AKW1</accession>
<evidence type="ECO:0000256" key="1">
    <source>
        <dbReference type="ARBA" id="ARBA00005254"/>
    </source>
</evidence>
<dbReference type="InterPro" id="IPR001753">
    <property type="entry name" value="Enoyl-CoA_hydra/iso"/>
</dbReference>
<reference evidence="3 4" key="1">
    <citation type="submission" date="2016-02" db="EMBL/GenBank/DDBJ databases">
        <title>Draft genome sequence of Hydrogenophaga sp. LPB0072.</title>
        <authorList>
            <person name="Shin S.-K."/>
            <person name="Yi H."/>
        </authorList>
    </citation>
    <scope>NUCLEOTIDE SEQUENCE [LARGE SCALE GENOMIC DNA]</scope>
    <source>
        <strain evidence="3 4">LPB0072</strain>
    </source>
</reference>
<keyword evidence="4" id="KW-1185">Reference proteome</keyword>
<dbReference type="OrthoDB" id="9807606at2"/>
<evidence type="ECO:0000313" key="2">
    <source>
        <dbReference type="EMBL" id="AOW13828.1"/>
    </source>
</evidence>
<evidence type="ECO:0000313" key="3">
    <source>
        <dbReference type="EMBL" id="OAD44208.1"/>
    </source>
</evidence>
<gene>
    <name evidence="2" type="ORF">LPB072_14240</name>
    <name evidence="3" type="ORF">LPB72_01575</name>
</gene>